<keyword evidence="1" id="KW-0812">Transmembrane</keyword>
<protein>
    <submittedName>
        <fullName evidence="2">Uncharacterized protein</fullName>
    </submittedName>
</protein>
<evidence type="ECO:0000256" key="1">
    <source>
        <dbReference type="SAM" id="Phobius"/>
    </source>
</evidence>
<evidence type="ECO:0000313" key="2">
    <source>
        <dbReference type="EMBL" id="CAG6777740.1"/>
    </source>
</evidence>
<sequence length="113" mass="12898">MAPTATDVRVSRIFPKHSPLERSRIRGNIIGKRLGKVFLFNSTFPSFFFLRFLLTFPRKSCKLGMRSCFGQSKQAGSYLSLGKECLLGTTCKIMYTVETGYIRNQRDTENSPF</sequence>
<name>A0A8D9B410_9HEMI</name>
<keyword evidence="1" id="KW-0472">Membrane</keyword>
<reference evidence="2" key="1">
    <citation type="submission" date="2021-05" db="EMBL/GenBank/DDBJ databases">
        <authorList>
            <person name="Alioto T."/>
            <person name="Alioto T."/>
            <person name="Gomez Garrido J."/>
        </authorList>
    </citation>
    <scope>NUCLEOTIDE SEQUENCE</scope>
</reference>
<keyword evidence="1" id="KW-1133">Transmembrane helix</keyword>
<dbReference type="EMBL" id="HBUF01606895">
    <property type="protein sequence ID" value="CAG6777740.1"/>
    <property type="molecule type" value="Transcribed_RNA"/>
</dbReference>
<organism evidence="2">
    <name type="scientific">Cacopsylla melanoneura</name>
    <dbReference type="NCBI Taxonomy" id="428564"/>
    <lineage>
        <taxon>Eukaryota</taxon>
        <taxon>Metazoa</taxon>
        <taxon>Ecdysozoa</taxon>
        <taxon>Arthropoda</taxon>
        <taxon>Hexapoda</taxon>
        <taxon>Insecta</taxon>
        <taxon>Pterygota</taxon>
        <taxon>Neoptera</taxon>
        <taxon>Paraneoptera</taxon>
        <taxon>Hemiptera</taxon>
        <taxon>Sternorrhyncha</taxon>
        <taxon>Psylloidea</taxon>
        <taxon>Psyllidae</taxon>
        <taxon>Psyllinae</taxon>
        <taxon>Cacopsylla</taxon>
    </lineage>
</organism>
<accession>A0A8D9B410</accession>
<feature type="transmembrane region" description="Helical" evidence="1">
    <location>
        <begin position="37"/>
        <end position="56"/>
    </location>
</feature>
<proteinExistence type="predicted"/>
<dbReference type="AlphaFoldDB" id="A0A8D9B410"/>